<keyword evidence="1" id="KW-0732">Signal</keyword>
<organism evidence="2 3">
    <name type="scientific">Fusarium pseudocircinatum</name>
    <dbReference type="NCBI Taxonomy" id="56676"/>
    <lineage>
        <taxon>Eukaryota</taxon>
        <taxon>Fungi</taxon>
        <taxon>Dikarya</taxon>
        <taxon>Ascomycota</taxon>
        <taxon>Pezizomycotina</taxon>
        <taxon>Sordariomycetes</taxon>
        <taxon>Hypocreomycetidae</taxon>
        <taxon>Hypocreales</taxon>
        <taxon>Nectriaceae</taxon>
        <taxon>Fusarium</taxon>
        <taxon>Fusarium fujikuroi species complex</taxon>
    </lineage>
</organism>
<dbReference type="Proteomes" id="UP000546213">
    <property type="component" value="Unassembled WGS sequence"/>
</dbReference>
<gene>
    <name evidence="2" type="ORF">FPCIR_7206</name>
</gene>
<protein>
    <submittedName>
        <fullName evidence="2">Elicitor</fullName>
    </submittedName>
</protein>
<name>A0A8H5P4T8_9HYPO</name>
<evidence type="ECO:0000313" key="3">
    <source>
        <dbReference type="Proteomes" id="UP000546213"/>
    </source>
</evidence>
<proteinExistence type="predicted"/>
<dbReference type="AlphaFoldDB" id="A0A8H5P4T8"/>
<dbReference type="EMBL" id="JAAOAS010000170">
    <property type="protein sequence ID" value="KAF5588188.1"/>
    <property type="molecule type" value="Genomic_DNA"/>
</dbReference>
<feature type="signal peptide" evidence="1">
    <location>
        <begin position="1"/>
        <end position="22"/>
    </location>
</feature>
<keyword evidence="3" id="KW-1185">Reference proteome</keyword>
<sequence length="123" mass="12987">MKFSALATVLVSLGLGADLAVAKCDSGCYLKVCDWRNLKGNCHTKCYQGKDIGRVVKVDKSGLKGPIVSAKSSNGCGCTFGYSSGQLVYKNRSACQYVGSGSKGTNFATQCLKGVDEVQCNRL</sequence>
<evidence type="ECO:0000256" key="1">
    <source>
        <dbReference type="SAM" id="SignalP"/>
    </source>
</evidence>
<evidence type="ECO:0000313" key="2">
    <source>
        <dbReference type="EMBL" id="KAF5588188.1"/>
    </source>
</evidence>
<feature type="chain" id="PRO_5034324248" evidence="1">
    <location>
        <begin position="23"/>
        <end position="123"/>
    </location>
</feature>
<comment type="caution">
    <text evidence="2">The sequence shown here is derived from an EMBL/GenBank/DDBJ whole genome shotgun (WGS) entry which is preliminary data.</text>
</comment>
<dbReference type="OrthoDB" id="4974629at2759"/>
<accession>A0A8H5P4T8</accession>
<reference evidence="2 3" key="1">
    <citation type="submission" date="2020-05" db="EMBL/GenBank/DDBJ databases">
        <title>Identification and distribution of gene clusters putatively required for synthesis of sphingolipid metabolism inhibitors in phylogenetically diverse species of the filamentous fungus Fusarium.</title>
        <authorList>
            <person name="Kim H.-S."/>
            <person name="Busman M."/>
            <person name="Brown D.W."/>
            <person name="Divon H."/>
            <person name="Uhlig S."/>
            <person name="Proctor R.H."/>
        </authorList>
    </citation>
    <scope>NUCLEOTIDE SEQUENCE [LARGE SCALE GENOMIC DNA]</scope>
    <source>
        <strain evidence="2 3">NRRL 36939</strain>
    </source>
</reference>